<dbReference type="EMBL" id="FOGD01000001">
    <property type="protein sequence ID" value="SEQ37053.1"/>
    <property type="molecule type" value="Genomic_DNA"/>
</dbReference>
<dbReference type="RefSeq" id="WP_143059566.1">
    <property type="nucleotide sequence ID" value="NZ_FOGD01000001.1"/>
</dbReference>
<keyword evidence="2" id="KW-1185">Reference proteome</keyword>
<reference evidence="1 2" key="1">
    <citation type="submission" date="2016-10" db="EMBL/GenBank/DDBJ databases">
        <authorList>
            <person name="de Groot N.N."/>
        </authorList>
    </citation>
    <scope>NUCLEOTIDE SEQUENCE [LARGE SCALE GENOMIC DNA]</scope>
    <source>
        <strain evidence="1 2">ATCC 35958</strain>
    </source>
</reference>
<proteinExistence type="predicted"/>
<gene>
    <name evidence="1" type="ORF">SAMN02982919_00550</name>
</gene>
<accession>A0A1H9FHV0</accession>
<sequence length="292" mass="33769">MTNRLDFYSEFYLSEVLILDCLRSDELQTARSTYNFLLDLKNIDPGKIAENVNRLEINLEKITTRDEFLARLEKLLSIVNSHWNGIVHIECHGDGQLIEIGDAHEKITHEELFAIFRKINEKSKCGLGIIFACCNGLGPYNIRDFHIPSPFYFCLSYTGAISAGTLEDNMAKFYKNLFKTKKVLPPIEHSNFILQRVEEIYLNALYLVVRALCSSHERNSLRERMITAIANKYNGINKIKPYLRQEIRKQARKLSSLSDQCDRIIADSETFLCGRKLNVSKTKLLEWLTHDK</sequence>
<evidence type="ECO:0008006" key="3">
    <source>
        <dbReference type="Google" id="ProtNLM"/>
    </source>
</evidence>
<dbReference type="Proteomes" id="UP000199766">
    <property type="component" value="Unassembled WGS sequence"/>
</dbReference>
<dbReference type="AlphaFoldDB" id="A0A1H9FHV0"/>
<name>A0A1H9FHV0_9BURK</name>
<protein>
    <recommendedName>
        <fullName evidence="3">CHAT domain-containing protein</fullName>
    </recommendedName>
</protein>
<dbReference type="STRING" id="180197.SAMN02982919_00550"/>
<dbReference type="OrthoDB" id="1064164at2"/>
<organism evidence="1 2">
    <name type="scientific">Giesbergeria anulus</name>
    <dbReference type="NCBI Taxonomy" id="180197"/>
    <lineage>
        <taxon>Bacteria</taxon>
        <taxon>Pseudomonadati</taxon>
        <taxon>Pseudomonadota</taxon>
        <taxon>Betaproteobacteria</taxon>
        <taxon>Burkholderiales</taxon>
        <taxon>Comamonadaceae</taxon>
        <taxon>Giesbergeria</taxon>
    </lineage>
</organism>
<evidence type="ECO:0000313" key="1">
    <source>
        <dbReference type="EMBL" id="SEQ37053.1"/>
    </source>
</evidence>
<evidence type="ECO:0000313" key="2">
    <source>
        <dbReference type="Proteomes" id="UP000199766"/>
    </source>
</evidence>